<dbReference type="EMBL" id="JAKELL010000109">
    <property type="protein sequence ID" value="KAH8981892.1"/>
    <property type="molecule type" value="Genomic_DNA"/>
</dbReference>
<dbReference type="AlphaFoldDB" id="A0AAD4L6A2"/>
<evidence type="ECO:0000313" key="3">
    <source>
        <dbReference type="Proteomes" id="UP001201163"/>
    </source>
</evidence>
<reference evidence="2" key="1">
    <citation type="submission" date="2022-01" db="EMBL/GenBank/DDBJ databases">
        <title>Comparative genomics reveals a dynamic genome evolution in the ectomycorrhizal milk-cap (Lactarius) mushrooms.</title>
        <authorList>
            <consortium name="DOE Joint Genome Institute"/>
            <person name="Lebreton A."/>
            <person name="Tang N."/>
            <person name="Kuo A."/>
            <person name="LaButti K."/>
            <person name="Drula E."/>
            <person name="Barry K."/>
            <person name="Clum A."/>
            <person name="Lipzen A."/>
            <person name="Mousain D."/>
            <person name="Ng V."/>
            <person name="Wang R."/>
            <person name="Wang X."/>
            <person name="Dai Y."/>
            <person name="Henrissat B."/>
            <person name="Grigoriev I.V."/>
            <person name="Guerin-Laguette A."/>
            <person name="Yu F."/>
            <person name="Martin F.M."/>
        </authorList>
    </citation>
    <scope>NUCLEOTIDE SEQUENCE</scope>
    <source>
        <strain evidence="2">QP</strain>
    </source>
</reference>
<proteinExistence type="predicted"/>
<dbReference type="Proteomes" id="UP001201163">
    <property type="component" value="Unassembled WGS sequence"/>
</dbReference>
<comment type="caution">
    <text evidence="2">The sequence shown here is derived from an EMBL/GenBank/DDBJ whole genome shotgun (WGS) entry which is preliminary data.</text>
</comment>
<protein>
    <submittedName>
        <fullName evidence="2">Uncharacterized protein</fullName>
    </submittedName>
</protein>
<feature type="region of interest" description="Disordered" evidence="1">
    <location>
        <begin position="71"/>
        <end position="155"/>
    </location>
</feature>
<evidence type="ECO:0000313" key="2">
    <source>
        <dbReference type="EMBL" id="KAH8981892.1"/>
    </source>
</evidence>
<sequence length="155" mass="16085">MTTLALEDSLTTLLARAAKASGNTGKTTLVDRGEIHSPHSVLARAVTTSTEPTLLVPARVALIPNRTGTQLRLSTAARPARPLAMRTPTGTSQGGGGRRPEDDDDYSTGVGNTASGVGKPSMTSRVKGAAEKMTGKIMGDPGKQARGQEREEGTF</sequence>
<accession>A0AAD4L6A2</accession>
<evidence type="ECO:0000256" key="1">
    <source>
        <dbReference type="SAM" id="MobiDB-lite"/>
    </source>
</evidence>
<keyword evidence="3" id="KW-1185">Reference proteome</keyword>
<organism evidence="2 3">
    <name type="scientific">Lactarius akahatsu</name>
    <dbReference type="NCBI Taxonomy" id="416441"/>
    <lineage>
        <taxon>Eukaryota</taxon>
        <taxon>Fungi</taxon>
        <taxon>Dikarya</taxon>
        <taxon>Basidiomycota</taxon>
        <taxon>Agaricomycotina</taxon>
        <taxon>Agaricomycetes</taxon>
        <taxon>Russulales</taxon>
        <taxon>Russulaceae</taxon>
        <taxon>Lactarius</taxon>
    </lineage>
</organism>
<feature type="compositionally biased region" description="Basic and acidic residues" evidence="1">
    <location>
        <begin position="146"/>
        <end position="155"/>
    </location>
</feature>
<gene>
    <name evidence="2" type="ORF">EDB92DRAFT_145052</name>
</gene>
<name>A0AAD4L6A2_9AGAM</name>